<accession>A0A923J356</accession>
<dbReference type="RefSeq" id="WP_173680407.1">
    <property type="nucleotide sequence ID" value="NZ_JABTAX010000001.1"/>
</dbReference>
<dbReference type="Gene3D" id="1.10.10.2910">
    <property type="match status" value="1"/>
</dbReference>
<sequence>MINLDFKQKKNGVPVLSKDEIDNLAEIVINDYNSKMLKEASALDVEEFLEFYAELEMDYKDLTHNQSILGMTVFNDCNIPVYDAKNNKAKRIPVNEGTVLIDNSLLNEDQLRRGRFTITHEISHWLIHRQVYLVDKNQLSLFDFMEDSKQPVVKCRTSDIENTGRKKLVTDNEWMEWQADSMASALLMPKSAFTKVTRDKFISVGMEKCYYELGSDFEKDLWADLLPYELADIFDVSVTAAKIRLKNLGFIREEQGNHQYFLV</sequence>
<comment type="caution">
    <text evidence="1">The sequence shown here is derived from an EMBL/GenBank/DDBJ whole genome shotgun (WGS) entry which is preliminary data.</text>
</comment>
<reference evidence="1 2" key="1">
    <citation type="submission" date="2020-04" db="EMBL/GenBank/DDBJ databases">
        <title>Genomic insights into acetone-butanol-ethanol (ABE) fermentation by sequencing solventogenic clostridia strains.</title>
        <authorList>
            <person name="Brown S."/>
        </authorList>
    </citation>
    <scope>NUCLEOTIDE SEQUENCE [LARGE SCALE GENOMIC DNA]</scope>
    <source>
        <strain evidence="1 2">DJ011</strain>
    </source>
</reference>
<proteinExistence type="predicted"/>
<dbReference type="Proteomes" id="UP000563151">
    <property type="component" value="Unassembled WGS sequence"/>
</dbReference>
<name>A0A923J356_CLOTT</name>
<dbReference type="PANTHER" id="PTHR43236">
    <property type="entry name" value="ANTITOXIN HIGA1"/>
    <property type="match status" value="1"/>
</dbReference>
<keyword evidence="2" id="KW-1185">Reference proteome</keyword>
<dbReference type="InterPro" id="IPR052345">
    <property type="entry name" value="Rad_response_metalloprotease"/>
</dbReference>
<evidence type="ECO:0000313" key="2">
    <source>
        <dbReference type="Proteomes" id="UP000563151"/>
    </source>
</evidence>
<dbReference type="EMBL" id="JAAZWO010000033">
    <property type="protein sequence ID" value="MBC2399685.1"/>
    <property type="molecule type" value="Genomic_DNA"/>
</dbReference>
<gene>
    <name evidence="1" type="ORF">HGG79_18220</name>
</gene>
<dbReference type="PANTHER" id="PTHR43236:SF2">
    <property type="entry name" value="BLL0069 PROTEIN"/>
    <property type="match status" value="1"/>
</dbReference>
<organism evidence="1 2">
    <name type="scientific">Clostridium tetanomorphum</name>
    <dbReference type="NCBI Taxonomy" id="1553"/>
    <lineage>
        <taxon>Bacteria</taxon>
        <taxon>Bacillati</taxon>
        <taxon>Bacillota</taxon>
        <taxon>Clostridia</taxon>
        <taxon>Eubacteriales</taxon>
        <taxon>Clostridiaceae</taxon>
        <taxon>Clostridium</taxon>
    </lineage>
</organism>
<dbReference type="AlphaFoldDB" id="A0A923J356"/>
<protein>
    <submittedName>
        <fullName evidence="1">ImmA/IrrE family metallo-endopeptidase</fullName>
    </submittedName>
</protein>
<evidence type="ECO:0000313" key="1">
    <source>
        <dbReference type="EMBL" id="MBC2399685.1"/>
    </source>
</evidence>